<gene>
    <name evidence="2" type="ORF">HanXRQr2_Chr14g0630481</name>
</gene>
<dbReference type="EMBL" id="MNCJ02000329">
    <property type="protein sequence ID" value="KAF5767932.1"/>
    <property type="molecule type" value="Genomic_DNA"/>
</dbReference>
<keyword evidence="1" id="KW-1133">Transmembrane helix</keyword>
<evidence type="ECO:0000313" key="2">
    <source>
        <dbReference type="EMBL" id="KAF5767932.1"/>
    </source>
</evidence>
<keyword evidence="3" id="KW-1185">Reference proteome</keyword>
<name>A0A9K3E6J7_HELAN</name>
<sequence length="57" mass="6279">MVLVKMVDSEGRMSRVSVANNESASFNLSNILYMSTCLLMLFAVGFGNLGLYEILTK</sequence>
<dbReference type="Gramene" id="mRNA:HanXRQr2_Chr14g0630481">
    <property type="protein sequence ID" value="CDS:HanXRQr2_Chr14g0630481.1"/>
    <property type="gene ID" value="HanXRQr2_Chr14g0630481"/>
</dbReference>
<evidence type="ECO:0000256" key="1">
    <source>
        <dbReference type="SAM" id="Phobius"/>
    </source>
</evidence>
<dbReference type="Proteomes" id="UP000215914">
    <property type="component" value="Unassembled WGS sequence"/>
</dbReference>
<protein>
    <submittedName>
        <fullName evidence="2">Uncharacterized protein</fullName>
    </submittedName>
</protein>
<reference evidence="2" key="2">
    <citation type="submission" date="2020-06" db="EMBL/GenBank/DDBJ databases">
        <title>Helianthus annuus Genome sequencing and assembly Release 2.</title>
        <authorList>
            <person name="Gouzy J."/>
            <person name="Langlade N."/>
            <person name="Munos S."/>
        </authorList>
    </citation>
    <scope>NUCLEOTIDE SEQUENCE</scope>
    <source>
        <tissue evidence="2">Leaves</tissue>
    </source>
</reference>
<comment type="caution">
    <text evidence="2">The sequence shown here is derived from an EMBL/GenBank/DDBJ whole genome shotgun (WGS) entry which is preliminary data.</text>
</comment>
<keyword evidence="1" id="KW-0812">Transmembrane</keyword>
<proteinExistence type="predicted"/>
<feature type="transmembrane region" description="Helical" evidence="1">
    <location>
        <begin position="31"/>
        <end position="52"/>
    </location>
</feature>
<reference evidence="2" key="1">
    <citation type="journal article" date="2017" name="Nature">
        <title>The sunflower genome provides insights into oil metabolism, flowering and Asterid evolution.</title>
        <authorList>
            <person name="Badouin H."/>
            <person name="Gouzy J."/>
            <person name="Grassa C.J."/>
            <person name="Murat F."/>
            <person name="Staton S.E."/>
            <person name="Cottret L."/>
            <person name="Lelandais-Briere C."/>
            <person name="Owens G.L."/>
            <person name="Carrere S."/>
            <person name="Mayjonade B."/>
            <person name="Legrand L."/>
            <person name="Gill N."/>
            <person name="Kane N.C."/>
            <person name="Bowers J.E."/>
            <person name="Hubner S."/>
            <person name="Bellec A."/>
            <person name="Berard A."/>
            <person name="Berges H."/>
            <person name="Blanchet N."/>
            <person name="Boniface M.C."/>
            <person name="Brunel D."/>
            <person name="Catrice O."/>
            <person name="Chaidir N."/>
            <person name="Claudel C."/>
            <person name="Donnadieu C."/>
            <person name="Faraut T."/>
            <person name="Fievet G."/>
            <person name="Helmstetter N."/>
            <person name="King M."/>
            <person name="Knapp S.J."/>
            <person name="Lai Z."/>
            <person name="Le Paslier M.C."/>
            <person name="Lippi Y."/>
            <person name="Lorenzon L."/>
            <person name="Mandel J.R."/>
            <person name="Marage G."/>
            <person name="Marchand G."/>
            <person name="Marquand E."/>
            <person name="Bret-Mestries E."/>
            <person name="Morien E."/>
            <person name="Nambeesan S."/>
            <person name="Nguyen T."/>
            <person name="Pegot-Espagnet P."/>
            <person name="Pouilly N."/>
            <person name="Raftis F."/>
            <person name="Sallet E."/>
            <person name="Schiex T."/>
            <person name="Thomas J."/>
            <person name="Vandecasteele C."/>
            <person name="Vares D."/>
            <person name="Vear F."/>
            <person name="Vautrin S."/>
            <person name="Crespi M."/>
            <person name="Mangin B."/>
            <person name="Burke J.M."/>
            <person name="Salse J."/>
            <person name="Munos S."/>
            <person name="Vincourt P."/>
            <person name="Rieseberg L.H."/>
            <person name="Langlade N.B."/>
        </authorList>
    </citation>
    <scope>NUCLEOTIDE SEQUENCE</scope>
    <source>
        <tissue evidence="2">Leaves</tissue>
    </source>
</reference>
<dbReference type="AlphaFoldDB" id="A0A9K3E6J7"/>
<accession>A0A9K3E6J7</accession>
<evidence type="ECO:0000313" key="3">
    <source>
        <dbReference type="Proteomes" id="UP000215914"/>
    </source>
</evidence>
<keyword evidence="1" id="KW-0472">Membrane</keyword>
<organism evidence="2 3">
    <name type="scientific">Helianthus annuus</name>
    <name type="common">Common sunflower</name>
    <dbReference type="NCBI Taxonomy" id="4232"/>
    <lineage>
        <taxon>Eukaryota</taxon>
        <taxon>Viridiplantae</taxon>
        <taxon>Streptophyta</taxon>
        <taxon>Embryophyta</taxon>
        <taxon>Tracheophyta</taxon>
        <taxon>Spermatophyta</taxon>
        <taxon>Magnoliopsida</taxon>
        <taxon>eudicotyledons</taxon>
        <taxon>Gunneridae</taxon>
        <taxon>Pentapetalae</taxon>
        <taxon>asterids</taxon>
        <taxon>campanulids</taxon>
        <taxon>Asterales</taxon>
        <taxon>Asteraceae</taxon>
        <taxon>Asteroideae</taxon>
        <taxon>Heliantheae alliance</taxon>
        <taxon>Heliantheae</taxon>
        <taxon>Helianthus</taxon>
    </lineage>
</organism>